<dbReference type="Gene3D" id="1.20.1180.10">
    <property type="entry name" value="Udp N-acetylglucosamine O-acyltransferase, C-terminal domain"/>
    <property type="match status" value="1"/>
</dbReference>
<dbReference type="InterPro" id="IPR037157">
    <property type="entry name" value="Acetyltransf_C_sf"/>
</dbReference>
<evidence type="ECO:0000313" key="8">
    <source>
        <dbReference type="EMBL" id="TFH69340.1"/>
    </source>
</evidence>
<dbReference type="PANTHER" id="PTHR43480:SF1">
    <property type="entry name" value="ACYL-[ACYL-CARRIER-PROTEIN]--UDP-N-ACETYLGLUCOSAMINE O-ACYLTRANSFERASE, MITOCHONDRIAL-RELATED"/>
    <property type="match status" value="1"/>
</dbReference>
<evidence type="ECO:0000256" key="4">
    <source>
        <dbReference type="ARBA" id="ARBA00023098"/>
    </source>
</evidence>
<dbReference type="InterPro" id="IPR010137">
    <property type="entry name" value="Lipid_A_LpxA"/>
</dbReference>
<evidence type="ECO:0000256" key="6">
    <source>
        <dbReference type="HAMAP-Rule" id="MF_00387"/>
    </source>
</evidence>
<dbReference type="CDD" id="cd03351">
    <property type="entry name" value="LbH_UDP-GlcNAc_AT"/>
    <property type="match status" value="1"/>
</dbReference>
<dbReference type="Pfam" id="PF00132">
    <property type="entry name" value="Hexapep"/>
    <property type="match status" value="1"/>
</dbReference>
<evidence type="ECO:0000259" key="7">
    <source>
        <dbReference type="Pfam" id="PF13720"/>
    </source>
</evidence>
<comment type="pathway">
    <text evidence="6">Glycolipid biosynthesis; lipid IV(A) biosynthesis; lipid IV(A) from (3R)-3-hydroxytetradecanoyl-[acyl-carrier-protein] and UDP-N-acetyl-alpha-D-glucosamine: step 1/6.</text>
</comment>
<dbReference type="Proteomes" id="UP000298133">
    <property type="component" value="Unassembled WGS sequence"/>
</dbReference>
<dbReference type="HAMAP" id="MF_00387">
    <property type="entry name" value="LpxA"/>
    <property type="match status" value="1"/>
</dbReference>
<dbReference type="PIRSF" id="PIRSF000456">
    <property type="entry name" value="UDP-GlcNAc_acltr"/>
    <property type="match status" value="1"/>
</dbReference>
<comment type="catalytic activity">
    <reaction evidence="6">
        <text>a (3R)-hydroxyacyl-[ACP] + UDP-N-acetyl-alpha-D-glucosamine = a UDP-3-O-[(3R)-3-hydroxyacyl]-N-acetyl-alpha-D-glucosamine + holo-[ACP]</text>
        <dbReference type="Rhea" id="RHEA:67812"/>
        <dbReference type="Rhea" id="RHEA-COMP:9685"/>
        <dbReference type="Rhea" id="RHEA-COMP:9945"/>
        <dbReference type="ChEBI" id="CHEBI:57705"/>
        <dbReference type="ChEBI" id="CHEBI:64479"/>
        <dbReference type="ChEBI" id="CHEBI:78827"/>
        <dbReference type="ChEBI" id="CHEBI:173225"/>
        <dbReference type="EC" id="2.3.1.129"/>
    </reaction>
</comment>
<dbReference type="InterPro" id="IPR011004">
    <property type="entry name" value="Trimer_LpxA-like_sf"/>
</dbReference>
<dbReference type="GO" id="GO:0005737">
    <property type="term" value="C:cytoplasm"/>
    <property type="evidence" value="ECO:0007669"/>
    <property type="project" value="UniProtKB-SubCell"/>
</dbReference>
<feature type="domain" description="UDP N-acetylglucosamine O-acyltransferase C-terminal" evidence="7">
    <location>
        <begin position="174"/>
        <end position="254"/>
    </location>
</feature>
<dbReference type="Gene3D" id="2.160.10.10">
    <property type="entry name" value="Hexapeptide repeat proteins"/>
    <property type="match status" value="1"/>
</dbReference>
<proteinExistence type="inferred from homology"/>
<keyword evidence="4 6" id="KW-0443">Lipid metabolism</keyword>
<dbReference type="InterPro" id="IPR029098">
    <property type="entry name" value="Acetyltransf_C"/>
</dbReference>
<evidence type="ECO:0000256" key="5">
    <source>
        <dbReference type="ARBA" id="ARBA00023315"/>
    </source>
</evidence>
<protein>
    <recommendedName>
        <fullName evidence="6">Acyl-[acyl-carrier-protein]--UDP-N-acetylglucosamine O-acyltransferase</fullName>
        <shortName evidence="6">UDP-N-acetylglucosamine acyltransferase</shortName>
        <ecNumber evidence="6">2.3.1.129</ecNumber>
    </recommendedName>
</protein>
<dbReference type="UniPathway" id="UPA00359">
    <property type="reaction ID" value="UER00477"/>
</dbReference>
<keyword evidence="6" id="KW-0677">Repeat</keyword>
<gene>
    <name evidence="6 8" type="primary">lpxA</name>
    <name evidence="8" type="ORF">E3W66_02710</name>
</gene>
<evidence type="ECO:0000313" key="9">
    <source>
        <dbReference type="Proteomes" id="UP000298133"/>
    </source>
</evidence>
<keyword evidence="1 6" id="KW-0444">Lipid biosynthesis</keyword>
<keyword evidence="9" id="KW-1185">Reference proteome</keyword>
<keyword evidence="3 6" id="KW-0808">Transferase</keyword>
<sequence>MIHPHAIVDPRAELDPSVTVGPFTTIGAGVKIAAGTVIGSHVVIKGPSEIGRNNRIYQFASVGEDTPDLKYQGEPTRLIMGDNNVVREGVTIHRGTIQDRSETVIGSDNLLMAYVHIGHDCVVGNHTILVNNASISGHVVVDDWAILSGYALVHQFVQIGAHAFVGPGSFLYHDVPAFVTATGSPAQPRTINREGMKRRGFSSEQIAQINRAYKILYRRGLTAEQALVELQGLGDDPAVGLFHASVARSRRGIIR</sequence>
<evidence type="ECO:0000256" key="3">
    <source>
        <dbReference type="ARBA" id="ARBA00022679"/>
    </source>
</evidence>
<reference evidence="8 9" key="1">
    <citation type="submission" date="2019-03" db="EMBL/GenBank/DDBJ databases">
        <title>Draft genome of Gammaproteobacteria bacterium LSUCC0057, a member of the SAR92 clade.</title>
        <authorList>
            <person name="Lanclos V.C."/>
            <person name="Doiron C."/>
            <person name="Henson M.W."/>
            <person name="Thrash J.C."/>
        </authorList>
    </citation>
    <scope>NUCLEOTIDE SEQUENCE [LARGE SCALE GENOMIC DNA]</scope>
    <source>
        <strain evidence="8 9">LSUCC0057</strain>
    </source>
</reference>
<comment type="subunit">
    <text evidence="6">Homotrimer.</text>
</comment>
<name>A0A4Y8UKT9_9GAMM</name>
<accession>A0A4Y8UKT9</accession>
<dbReference type="EC" id="2.3.1.129" evidence="6"/>
<keyword evidence="5 6" id="KW-0012">Acyltransferase</keyword>
<keyword evidence="2 6" id="KW-0441">Lipid A biosynthesis</keyword>
<dbReference type="PANTHER" id="PTHR43480">
    <property type="entry name" value="ACYL-[ACYL-CARRIER-PROTEIN]--UDP-N-ACETYLGLUCOSAMINE O-ACYLTRANSFERASE"/>
    <property type="match status" value="1"/>
</dbReference>
<evidence type="ECO:0000256" key="1">
    <source>
        <dbReference type="ARBA" id="ARBA00022516"/>
    </source>
</evidence>
<dbReference type="SUPFAM" id="SSF51161">
    <property type="entry name" value="Trimeric LpxA-like enzymes"/>
    <property type="match status" value="1"/>
</dbReference>
<comment type="subcellular location">
    <subcellularLocation>
        <location evidence="6">Cytoplasm</location>
    </subcellularLocation>
</comment>
<dbReference type="GO" id="GO:0008780">
    <property type="term" value="F:acyl-[acyl-carrier-protein]-UDP-N-acetylglucosamine O-acyltransferase activity"/>
    <property type="evidence" value="ECO:0007669"/>
    <property type="project" value="UniProtKB-UniRule"/>
</dbReference>
<dbReference type="AlphaFoldDB" id="A0A4Y8UKT9"/>
<dbReference type="OrthoDB" id="9807278at2"/>
<dbReference type="Pfam" id="PF13720">
    <property type="entry name" value="Acetyltransf_11"/>
    <property type="match status" value="1"/>
</dbReference>
<dbReference type="NCBIfam" id="NF003657">
    <property type="entry name" value="PRK05289.1"/>
    <property type="match status" value="1"/>
</dbReference>
<dbReference type="GO" id="GO:0009245">
    <property type="term" value="P:lipid A biosynthetic process"/>
    <property type="evidence" value="ECO:0007669"/>
    <property type="project" value="UniProtKB-UniRule"/>
</dbReference>
<organism evidence="8 9">
    <name type="scientific">Gammaproteobacteria bacterium LSUCC0057</name>
    <dbReference type="NCBI Taxonomy" id="2559237"/>
    <lineage>
        <taxon>Bacteria</taxon>
        <taxon>Pseudomonadati</taxon>
        <taxon>Pseudomonadota</taxon>
        <taxon>Gammaproteobacteria</taxon>
        <taxon>Cellvibrionales</taxon>
        <taxon>Porticoccaceae</taxon>
        <taxon>SAR92 clade</taxon>
    </lineage>
</organism>
<comment type="caution">
    <text evidence="8">The sequence shown here is derived from an EMBL/GenBank/DDBJ whole genome shotgun (WGS) entry which is preliminary data.</text>
</comment>
<dbReference type="GO" id="GO:0016020">
    <property type="term" value="C:membrane"/>
    <property type="evidence" value="ECO:0007669"/>
    <property type="project" value="GOC"/>
</dbReference>
<dbReference type="NCBIfam" id="TIGR01852">
    <property type="entry name" value="lipid_A_lpxA"/>
    <property type="match status" value="1"/>
</dbReference>
<dbReference type="InterPro" id="IPR001451">
    <property type="entry name" value="Hexapep"/>
</dbReference>
<comment type="similarity">
    <text evidence="6">Belongs to the transferase hexapeptide repeat family. LpxA subfamily.</text>
</comment>
<keyword evidence="6" id="KW-0963">Cytoplasm</keyword>
<comment type="function">
    <text evidence="6">Involved in the biosynthesis of lipid A, a phosphorylated glycolipid that anchors the lipopolysaccharide to the outer membrane of the cell.</text>
</comment>
<evidence type="ECO:0000256" key="2">
    <source>
        <dbReference type="ARBA" id="ARBA00022556"/>
    </source>
</evidence>
<dbReference type="EMBL" id="SPIA01000001">
    <property type="protein sequence ID" value="TFH69340.1"/>
    <property type="molecule type" value="Genomic_DNA"/>
</dbReference>